<keyword evidence="1" id="KW-1133">Transmembrane helix</keyword>
<keyword evidence="1" id="KW-0812">Transmembrane</keyword>
<gene>
    <name evidence="2" type="ORF">SAMN06265784_101336</name>
</gene>
<reference evidence="3" key="1">
    <citation type="submission" date="2017-04" db="EMBL/GenBank/DDBJ databases">
        <authorList>
            <person name="Varghese N."/>
            <person name="Submissions S."/>
        </authorList>
    </citation>
    <scope>NUCLEOTIDE SEQUENCE [LARGE SCALE GENOMIC DNA]</scope>
    <source>
        <strain evidence="3">LMG 29540</strain>
    </source>
</reference>
<dbReference type="EMBL" id="FXAT01000001">
    <property type="protein sequence ID" value="SMG09658.1"/>
    <property type="molecule type" value="Genomic_DNA"/>
</dbReference>
<name>A0A1X7I5C4_9BURK</name>
<feature type="transmembrane region" description="Helical" evidence="1">
    <location>
        <begin position="12"/>
        <end position="31"/>
    </location>
</feature>
<dbReference type="Proteomes" id="UP000193228">
    <property type="component" value="Unassembled WGS sequence"/>
</dbReference>
<evidence type="ECO:0000256" key="1">
    <source>
        <dbReference type="SAM" id="Phobius"/>
    </source>
</evidence>
<dbReference type="AlphaFoldDB" id="A0A1X7I5C4"/>
<protein>
    <submittedName>
        <fullName evidence="2">Uncharacterized protein</fullName>
    </submittedName>
</protein>
<evidence type="ECO:0000313" key="3">
    <source>
        <dbReference type="Proteomes" id="UP000193228"/>
    </source>
</evidence>
<sequence length="77" mass="8621">MARHSSTMARRWSVRGAPIGVFMALLTIANLPTYHREFLTFPGSVAARGHAHVAHVRAIRGLLMTMSWHVGSREINR</sequence>
<dbReference type="STRING" id="1515439.SAMN06265784_101336"/>
<keyword evidence="1" id="KW-0472">Membrane</keyword>
<accession>A0A1X7I5C4</accession>
<organism evidence="2 3">
    <name type="scientific">Paraburkholderia susongensis</name>
    <dbReference type="NCBI Taxonomy" id="1515439"/>
    <lineage>
        <taxon>Bacteria</taxon>
        <taxon>Pseudomonadati</taxon>
        <taxon>Pseudomonadota</taxon>
        <taxon>Betaproteobacteria</taxon>
        <taxon>Burkholderiales</taxon>
        <taxon>Burkholderiaceae</taxon>
        <taxon>Paraburkholderia</taxon>
    </lineage>
</organism>
<proteinExistence type="predicted"/>
<evidence type="ECO:0000313" key="2">
    <source>
        <dbReference type="EMBL" id="SMG09658.1"/>
    </source>
</evidence>
<keyword evidence="3" id="KW-1185">Reference proteome</keyword>